<dbReference type="PROSITE" id="PS50011">
    <property type="entry name" value="PROTEIN_KINASE_DOM"/>
    <property type="match status" value="1"/>
</dbReference>
<dbReference type="PROSITE" id="PS00108">
    <property type="entry name" value="PROTEIN_KINASE_ST"/>
    <property type="match status" value="1"/>
</dbReference>
<gene>
    <name evidence="13" type="primary">Pim1_5</name>
    <name evidence="13" type="ORF">EOLROS_R05875</name>
</gene>
<dbReference type="EC" id="2.7.11.1" evidence="3"/>
<dbReference type="InterPro" id="IPR008271">
    <property type="entry name" value="Ser/Thr_kinase_AS"/>
</dbReference>
<dbReference type="PANTHER" id="PTHR22984">
    <property type="entry name" value="SERINE/THREONINE-PROTEIN KINASE PIM"/>
    <property type="match status" value="1"/>
</dbReference>
<sequence>ILQLLHWLELPDCFLLLLERLKPPQISDFIRERRFLPEDLARGLFLWVLVSVRHCHSCSVLHRDIKSKNIILNLATVEVKLINFNCSTLLRDMVYTKFSGTPVYYPLEWFHYHCYHGRPAAIWWLDVLLYEMVCGVIPFRCCKDI</sequence>
<keyword evidence="7 13" id="KW-0418">Kinase</keyword>
<dbReference type="Gene3D" id="1.10.510.10">
    <property type="entry name" value="Transferase(Phosphotransferase) domain 1"/>
    <property type="match status" value="1"/>
</dbReference>
<evidence type="ECO:0000256" key="5">
    <source>
        <dbReference type="ARBA" id="ARBA00022679"/>
    </source>
</evidence>
<comment type="catalytic activity">
    <reaction evidence="10">
        <text>L-threonyl-[protein] + ATP = O-phospho-L-threonyl-[protein] + ADP + H(+)</text>
        <dbReference type="Rhea" id="RHEA:46608"/>
        <dbReference type="Rhea" id="RHEA-COMP:11060"/>
        <dbReference type="Rhea" id="RHEA-COMP:11605"/>
        <dbReference type="ChEBI" id="CHEBI:15378"/>
        <dbReference type="ChEBI" id="CHEBI:30013"/>
        <dbReference type="ChEBI" id="CHEBI:30616"/>
        <dbReference type="ChEBI" id="CHEBI:61977"/>
        <dbReference type="ChEBI" id="CHEBI:456216"/>
        <dbReference type="EC" id="2.7.11.1"/>
    </reaction>
</comment>
<dbReference type="InterPro" id="IPR011009">
    <property type="entry name" value="Kinase-like_dom_sf"/>
</dbReference>
<dbReference type="Pfam" id="PF00069">
    <property type="entry name" value="Pkinase"/>
    <property type="match status" value="1"/>
</dbReference>
<proteinExistence type="inferred from homology"/>
<keyword evidence="14" id="KW-1185">Reference proteome</keyword>
<dbReference type="AlphaFoldDB" id="A0A851Y6H3"/>
<dbReference type="SMART" id="SM00220">
    <property type="entry name" value="S_TKc"/>
    <property type="match status" value="1"/>
</dbReference>
<dbReference type="PANTHER" id="PTHR22984:SF29">
    <property type="entry name" value="SERINE_THREONINE-PROTEIN KINASE PIM-1"/>
    <property type="match status" value="1"/>
</dbReference>
<name>A0A851Y6H3_EOLRO</name>
<evidence type="ECO:0000256" key="3">
    <source>
        <dbReference type="ARBA" id="ARBA00012513"/>
    </source>
</evidence>
<dbReference type="GO" id="GO:0004674">
    <property type="term" value="F:protein serine/threonine kinase activity"/>
    <property type="evidence" value="ECO:0007669"/>
    <property type="project" value="UniProtKB-KW"/>
</dbReference>
<dbReference type="SUPFAM" id="SSF56112">
    <property type="entry name" value="Protein kinase-like (PK-like)"/>
    <property type="match status" value="1"/>
</dbReference>
<comment type="cofactor">
    <cofactor evidence="1">
        <name>Mg(2+)</name>
        <dbReference type="ChEBI" id="CHEBI:18420"/>
    </cofactor>
</comment>
<evidence type="ECO:0000256" key="9">
    <source>
        <dbReference type="ARBA" id="ARBA00022842"/>
    </source>
</evidence>
<evidence type="ECO:0000259" key="12">
    <source>
        <dbReference type="PROSITE" id="PS50011"/>
    </source>
</evidence>
<dbReference type="InterPro" id="IPR051138">
    <property type="entry name" value="PIM_Ser/Thr_kinase"/>
</dbReference>
<evidence type="ECO:0000256" key="7">
    <source>
        <dbReference type="ARBA" id="ARBA00022777"/>
    </source>
</evidence>
<reference evidence="13" key="1">
    <citation type="submission" date="2019-09" db="EMBL/GenBank/DDBJ databases">
        <title>Bird 10,000 Genomes (B10K) Project - Family phase.</title>
        <authorList>
            <person name="Zhang G."/>
        </authorList>
    </citation>
    <scope>NUCLEOTIDE SEQUENCE</scope>
    <source>
        <strain evidence="13">B10K-DU-025-06</strain>
        <tissue evidence="13">Mixed tissue sample</tissue>
    </source>
</reference>
<dbReference type="GO" id="GO:0005737">
    <property type="term" value="C:cytoplasm"/>
    <property type="evidence" value="ECO:0007669"/>
    <property type="project" value="TreeGrafter"/>
</dbReference>
<keyword evidence="9" id="KW-0460">Magnesium</keyword>
<evidence type="ECO:0000256" key="6">
    <source>
        <dbReference type="ARBA" id="ARBA00022741"/>
    </source>
</evidence>
<comment type="caution">
    <text evidence="13">The sequence shown here is derived from an EMBL/GenBank/DDBJ whole genome shotgun (WGS) entry which is preliminary data.</text>
</comment>
<feature type="domain" description="Protein kinase" evidence="12">
    <location>
        <begin position="1"/>
        <end position="145"/>
    </location>
</feature>
<comment type="catalytic activity">
    <reaction evidence="11">
        <text>L-seryl-[protein] + ATP = O-phospho-L-seryl-[protein] + ADP + H(+)</text>
        <dbReference type="Rhea" id="RHEA:17989"/>
        <dbReference type="Rhea" id="RHEA-COMP:9863"/>
        <dbReference type="Rhea" id="RHEA-COMP:11604"/>
        <dbReference type="ChEBI" id="CHEBI:15378"/>
        <dbReference type="ChEBI" id="CHEBI:29999"/>
        <dbReference type="ChEBI" id="CHEBI:30616"/>
        <dbReference type="ChEBI" id="CHEBI:83421"/>
        <dbReference type="ChEBI" id="CHEBI:456216"/>
        <dbReference type="EC" id="2.7.11.1"/>
    </reaction>
</comment>
<evidence type="ECO:0000256" key="1">
    <source>
        <dbReference type="ARBA" id="ARBA00001946"/>
    </source>
</evidence>
<dbReference type="EMBL" id="WBNI01001790">
    <property type="protein sequence ID" value="NXD72282.1"/>
    <property type="molecule type" value="Genomic_DNA"/>
</dbReference>
<evidence type="ECO:0000256" key="2">
    <source>
        <dbReference type="ARBA" id="ARBA00005505"/>
    </source>
</evidence>
<feature type="non-terminal residue" evidence="13">
    <location>
        <position position="145"/>
    </location>
</feature>
<evidence type="ECO:0000256" key="8">
    <source>
        <dbReference type="ARBA" id="ARBA00022840"/>
    </source>
</evidence>
<accession>A0A851Y6H3</accession>
<evidence type="ECO:0000256" key="11">
    <source>
        <dbReference type="ARBA" id="ARBA00048679"/>
    </source>
</evidence>
<keyword evidence="8" id="KW-0067">ATP-binding</keyword>
<protein>
    <recommendedName>
        <fullName evidence="3">non-specific serine/threonine protein kinase</fullName>
        <ecNumber evidence="3">2.7.11.1</ecNumber>
    </recommendedName>
</protein>
<keyword evidence="4" id="KW-0723">Serine/threonine-protein kinase</keyword>
<dbReference type="GO" id="GO:0005524">
    <property type="term" value="F:ATP binding"/>
    <property type="evidence" value="ECO:0007669"/>
    <property type="project" value="UniProtKB-KW"/>
</dbReference>
<feature type="non-terminal residue" evidence="13">
    <location>
        <position position="1"/>
    </location>
</feature>
<comment type="similarity">
    <text evidence="2">Belongs to the protein kinase superfamily. CAMK Ser/Thr protein kinase family. PIM subfamily.</text>
</comment>
<evidence type="ECO:0000256" key="4">
    <source>
        <dbReference type="ARBA" id="ARBA00022527"/>
    </source>
</evidence>
<evidence type="ECO:0000313" key="14">
    <source>
        <dbReference type="Proteomes" id="UP000637704"/>
    </source>
</evidence>
<evidence type="ECO:0000256" key="10">
    <source>
        <dbReference type="ARBA" id="ARBA00047899"/>
    </source>
</evidence>
<dbReference type="InterPro" id="IPR000719">
    <property type="entry name" value="Prot_kinase_dom"/>
</dbReference>
<dbReference type="Proteomes" id="UP000637704">
    <property type="component" value="Unassembled WGS sequence"/>
</dbReference>
<organism evidence="13 14">
    <name type="scientific">Eolophus roseicapilla</name>
    <name type="common">Galah cockatoo</name>
    <name type="synonym">Cacatua roseicapilla</name>
    <dbReference type="NCBI Taxonomy" id="176039"/>
    <lineage>
        <taxon>Eukaryota</taxon>
        <taxon>Metazoa</taxon>
        <taxon>Chordata</taxon>
        <taxon>Craniata</taxon>
        <taxon>Vertebrata</taxon>
        <taxon>Euteleostomi</taxon>
        <taxon>Archelosauria</taxon>
        <taxon>Archosauria</taxon>
        <taxon>Dinosauria</taxon>
        <taxon>Saurischia</taxon>
        <taxon>Theropoda</taxon>
        <taxon>Coelurosauria</taxon>
        <taxon>Aves</taxon>
        <taxon>Neognathae</taxon>
        <taxon>Neoaves</taxon>
        <taxon>Telluraves</taxon>
        <taxon>Australaves</taxon>
        <taxon>Psittaciformes</taxon>
        <taxon>Cacatuidae</taxon>
        <taxon>Eolophus</taxon>
    </lineage>
</organism>
<keyword evidence="5" id="KW-0808">Transferase</keyword>
<keyword evidence="6" id="KW-0547">Nucleotide-binding</keyword>
<evidence type="ECO:0000313" key="13">
    <source>
        <dbReference type="EMBL" id="NXD72282.1"/>
    </source>
</evidence>